<reference evidence="2 3" key="1">
    <citation type="submission" date="2017-03" db="EMBL/GenBank/DDBJ databases">
        <title>Genome Survey of Euroglyphus maynei.</title>
        <authorList>
            <person name="Arlian L.G."/>
            <person name="Morgan M.S."/>
            <person name="Rider S.D."/>
        </authorList>
    </citation>
    <scope>NUCLEOTIDE SEQUENCE [LARGE SCALE GENOMIC DNA]</scope>
    <source>
        <strain evidence="2">Arlian Lab</strain>
        <tissue evidence="2">Whole body</tissue>
    </source>
</reference>
<proteinExistence type="predicted"/>
<feature type="non-terminal residue" evidence="2">
    <location>
        <position position="275"/>
    </location>
</feature>
<dbReference type="Proteomes" id="UP000194236">
    <property type="component" value="Unassembled WGS sequence"/>
</dbReference>
<protein>
    <submittedName>
        <fullName evidence="2">Uncharacterized protein</fullName>
    </submittedName>
</protein>
<gene>
    <name evidence="2" type="ORF">BLA29_008551</name>
</gene>
<organism evidence="2 3">
    <name type="scientific">Euroglyphus maynei</name>
    <name type="common">Mayne's house dust mite</name>
    <dbReference type="NCBI Taxonomy" id="6958"/>
    <lineage>
        <taxon>Eukaryota</taxon>
        <taxon>Metazoa</taxon>
        <taxon>Ecdysozoa</taxon>
        <taxon>Arthropoda</taxon>
        <taxon>Chelicerata</taxon>
        <taxon>Arachnida</taxon>
        <taxon>Acari</taxon>
        <taxon>Acariformes</taxon>
        <taxon>Sarcoptiformes</taxon>
        <taxon>Astigmata</taxon>
        <taxon>Psoroptidia</taxon>
        <taxon>Analgoidea</taxon>
        <taxon>Pyroglyphidae</taxon>
        <taxon>Pyroglyphinae</taxon>
        <taxon>Euroglyphus</taxon>
    </lineage>
</organism>
<accession>A0A1Y3BUR1</accession>
<feature type="compositionally biased region" description="Polar residues" evidence="1">
    <location>
        <begin position="157"/>
        <end position="169"/>
    </location>
</feature>
<dbReference type="EMBL" id="MUJZ01006155">
    <property type="protein sequence ID" value="OTF82915.1"/>
    <property type="molecule type" value="Genomic_DNA"/>
</dbReference>
<sequence length="275" mass="31664">MYSDTDDDDDDRYFDDFEKDIFNEISRRALIRNKIISRSQSAQQLLPSKMENAPISFTKNSATQTSMAKEAKRMQSTSKIVIKRQTQGNKTEKREVIIQTNIDHDGKVCRTTEIRNSKQNMIKIENECFPPLMMNNDKQEQQQQQQQPQQRRRLQTNDENSTFPRTQSAFDLMTDNDDAMITGKTDDDFLSNKAFSSLDIRSSSTPKSPVASEGYHSERLDHTPSQYVIEPPESFRKTDNNIWVMNNETLVENIGQETNITTKASTTRKPAANEC</sequence>
<evidence type="ECO:0000313" key="3">
    <source>
        <dbReference type="Proteomes" id="UP000194236"/>
    </source>
</evidence>
<feature type="region of interest" description="Disordered" evidence="1">
    <location>
        <begin position="48"/>
        <end position="92"/>
    </location>
</feature>
<feature type="compositionally biased region" description="Polar residues" evidence="1">
    <location>
        <begin position="74"/>
        <end position="89"/>
    </location>
</feature>
<comment type="caution">
    <text evidence="2">The sequence shown here is derived from an EMBL/GenBank/DDBJ whole genome shotgun (WGS) entry which is preliminary data.</text>
</comment>
<evidence type="ECO:0000313" key="2">
    <source>
        <dbReference type="EMBL" id="OTF82915.1"/>
    </source>
</evidence>
<evidence type="ECO:0000256" key="1">
    <source>
        <dbReference type="SAM" id="MobiDB-lite"/>
    </source>
</evidence>
<feature type="compositionally biased region" description="Polar residues" evidence="1">
    <location>
        <begin position="55"/>
        <end position="67"/>
    </location>
</feature>
<dbReference type="AlphaFoldDB" id="A0A1Y3BUR1"/>
<name>A0A1Y3BUR1_EURMA</name>
<keyword evidence="3" id="KW-1185">Reference proteome</keyword>
<feature type="region of interest" description="Disordered" evidence="1">
    <location>
        <begin position="137"/>
        <end position="173"/>
    </location>
</feature>
<dbReference type="OrthoDB" id="6515526at2759"/>